<dbReference type="CDD" id="cd03392">
    <property type="entry name" value="PAP2_like_2"/>
    <property type="match status" value="1"/>
</dbReference>
<keyword evidence="1" id="KW-1133">Transmembrane helix</keyword>
<dbReference type="RefSeq" id="WP_310255856.1">
    <property type="nucleotide sequence ID" value="NZ_JAVDWA010000001.1"/>
</dbReference>
<feature type="transmembrane region" description="Helical" evidence="1">
    <location>
        <begin position="179"/>
        <end position="199"/>
    </location>
</feature>
<feature type="transmembrane region" description="Helical" evidence="1">
    <location>
        <begin position="57"/>
        <end position="82"/>
    </location>
</feature>
<proteinExistence type="predicted"/>
<evidence type="ECO:0000256" key="1">
    <source>
        <dbReference type="SAM" id="Phobius"/>
    </source>
</evidence>
<name>A0ABU1TVV7_9BACL</name>
<accession>A0ABU1TVV7</accession>
<dbReference type="InterPro" id="IPR000326">
    <property type="entry name" value="PAP2/HPO"/>
</dbReference>
<evidence type="ECO:0000313" key="3">
    <source>
        <dbReference type="EMBL" id="MDR7071333.1"/>
    </source>
</evidence>
<feature type="domain" description="Phosphatidic acid phosphatase type 2/haloperoxidase" evidence="2">
    <location>
        <begin position="91"/>
        <end position="198"/>
    </location>
</feature>
<dbReference type="Pfam" id="PF01569">
    <property type="entry name" value="PAP2"/>
    <property type="match status" value="1"/>
</dbReference>
<comment type="caution">
    <text evidence="3">The sequence shown here is derived from an EMBL/GenBank/DDBJ whole genome shotgun (WGS) entry which is preliminary data.</text>
</comment>
<dbReference type="Proteomes" id="UP001258181">
    <property type="component" value="Unassembled WGS sequence"/>
</dbReference>
<dbReference type="Gene3D" id="1.20.144.10">
    <property type="entry name" value="Phosphatidic acid phosphatase type 2/haloperoxidase"/>
    <property type="match status" value="1"/>
</dbReference>
<dbReference type="SUPFAM" id="SSF48317">
    <property type="entry name" value="Acid phosphatase/Vanadium-dependent haloperoxidase"/>
    <property type="match status" value="1"/>
</dbReference>
<keyword evidence="1" id="KW-0812">Transmembrane</keyword>
<gene>
    <name evidence="3" type="ORF">J2X07_000308</name>
</gene>
<evidence type="ECO:0000313" key="4">
    <source>
        <dbReference type="Proteomes" id="UP001258181"/>
    </source>
</evidence>
<protein>
    <submittedName>
        <fullName evidence="3">Membrane-associated phospholipid phosphatase</fullName>
    </submittedName>
</protein>
<dbReference type="PANTHER" id="PTHR14969:SF13">
    <property type="entry name" value="AT30094P"/>
    <property type="match status" value="1"/>
</dbReference>
<keyword evidence="1" id="KW-0472">Membrane</keyword>
<sequence length="205" mass="23491">MTFRTKKKYDSSSRLFTLLISGLIFVLLTAVRNNELFYSLDKRCSGSIYRTKTFSNPVMLLFSRLGSGFFTVPLGVMLYFSYKRSNEMYKSKSILLNVIGIRVLNFLFKQLFKRKPPEWERLVEASKYGYPSAHTMNAAAFYSLLLFLTGLWKRVWAGWIYALFILMIGLSRVKLGIHYIADIVAGLAAGLFVHVLSMIPAHRKG</sequence>
<dbReference type="InterPro" id="IPR036938">
    <property type="entry name" value="PAP2/HPO_sf"/>
</dbReference>
<organism evidence="3 4">
    <name type="scientific">Fictibacillus barbaricus</name>
    <dbReference type="NCBI Taxonomy" id="182136"/>
    <lineage>
        <taxon>Bacteria</taxon>
        <taxon>Bacillati</taxon>
        <taxon>Bacillota</taxon>
        <taxon>Bacilli</taxon>
        <taxon>Bacillales</taxon>
        <taxon>Fictibacillaceae</taxon>
        <taxon>Fictibacillus</taxon>
    </lineage>
</organism>
<dbReference type="SMART" id="SM00014">
    <property type="entry name" value="acidPPc"/>
    <property type="match status" value="1"/>
</dbReference>
<dbReference type="EMBL" id="JAVDWA010000001">
    <property type="protein sequence ID" value="MDR7071333.1"/>
    <property type="molecule type" value="Genomic_DNA"/>
</dbReference>
<evidence type="ECO:0000259" key="2">
    <source>
        <dbReference type="SMART" id="SM00014"/>
    </source>
</evidence>
<keyword evidence="4" id="KW-1185">Reference proteome</keyword>
<reference evidence="3 4" key="1">
    <citation type="submission" date="2023-07" db="EMBL/GenBank/DDBJ databases">
        <title>Sorghum-associated microbial communities from plants grown in Nebraska, USA.</title>
        <authorList>
            <person name="Schachtman D."/>
        </authorList>
    </citation>
    <scope>NUCLEOTIDE SEQUENCE [LARGE SCALE GENOMIC DNA]</scope>
    <source>
        <strain evidence="3 4">BE211</strain>
    </source>
</reference>
<dbReference type="PANTHER" id="PTHR14969">
    <property type="entry name" value="SPHINGOSINE-1-PHOSPHATE PHOSPHOHYDROLASE"/>
    <property type="match status" value="1"/>
</dbReference>